<dbReference type="InterPro" id="IPR017441">
    <property type="entry name" value="Protein_kinase_ATP_BS"/>
</dbReference>
<evidence type="ECO:0000256" key="4">
    <source>
        <dbReference type="SAM" id="MobiDB-lite"/>
    </source>
</evidence>
<evidence type="ECO:0000313" key="6">
    <source>
        <dbReference type="EMBL" id="KAF4348122.1"/>
    </source>
</evidence>
<dbReference type="AlphaFoldDB" id="A0A7J6DPV4"/>
<dbReference type="Gene3D" id="1.10.510.10">
    <property type="entry name" value="Transferase(Phosphotransferase) domain 1"/>
    <property type="match status" value="1"/>
</dbReference>
<feature type="binding site" evidence="2">
    <location>
        <position position="64"/>
    </location>
    <ligand>
        <name>ATP</name>
        <dbReference type="ChEBI" id="CHEBI:30616"/>
    </ligand>
</feature>
<dbReference type="GO" id="GO:0043539">
    <property type="term" value="F:protein serine/threonine kinase activator activity"/>
    <property type="evidence" value="ECO:0007669"/>
    <property type="project" value="InterPro"/>
</dbReference>
<sequence>MAKEEPENHNNDEISTTNQGIRSSSQYPLDSNSYKILHEIGAGVSAVVYKAICLPKNSAVVAIKSIDLDIKSRTDFDNVRRETKMMSLLSHPNILNAHCSFMVDRRLWVVMPFMSAGSLQSIIASSFPNGLSEPSIAVVLKEILNALSYLHDQGQLHRDIKAGNILMDANGCVKLADFGVSASIYESNSNRGLSTSLSSLTDVTGTPYWMAPEVIHSHNGYGFKADIWSFGITALELAHGCPPLSHLPLSKSLLMKITKRFRFSDYENTKNNKNKQRFSKSFKDMVGLCLDQDPTKRPTAEKLLKHPFFKNCTKGPDFLVKNILHGLSSVEDRFNKLITTNITTTTTTTLQHRHDDDDDYDDDGGGSCIIREKQRRISGWNFNEDGFKLDPVFPTQSVNEEVVEDNSVAKHVSFGGETVMNKADSNSTNKEKNINIINNVDRLFVDEFSESQDSGCVNELMGESSSPMSSLLSCSAGELVSESRPSEISSTVGGVDREKILESIQLIKRSVEEEKRVLMEVLKVLGLVENYDSGYHHHNTTVISREEYLAQTIEKLRCELEMEKKKSLDLEMEIEFLNHQISSISRFYDRAGSYRDPSSRNSSKDAYMVSRLLEKRLDLDHEPSEVTTRNKLKQVKPLNITNINTKKLTVFSLARKIVSGVFVNFVKTV</sequence>
<keyword evidence="2" id="KW-0067">ATP-binding</keyword>
<evidence type="ECO:0000313" key="7">
    <source>
        <dbReference type="Proteomes" id="UP000583929"/>
    </source>
</evidence>
<organism evidence="6 7">
    <name type="scientific">Cannabis sativa</name>
    <name type="common">Hemp</name>
    <name type="synonym">Marijuana</name>
    <dbReference type="NCBI Taxonomy" id="3483"/>
    <lineage>
        <taxon>Eukaryota</taxon>
        <taxon>Viridiplantae</taxon>
        <taxon>Streptophyta</taxon>
        <taxon>Embryophyta</taxon>
        <taxon>Tracheophyta</taxon>
        <taxon>Spermatophyta</taxon>
        <taxon>Magnoliopsida</taxon>
        <taxon>eudicotyledons</taxon>
        <taxon>Gunneridae</taxon>
        <taxon>Pentapetalae</taxon>
        <taxon>rosids</taxon>
        <taxon>fabids</taxon>
        <taxon>Rosales</taxon>
        <taxon>Cannabaceae</taxon>
        <taxon>Cannabis</taxon>
    </lineage>
</organism>
<dbReference type="InterPro" id="IPR011009">
    <property type="entry name" value="Kinase-like_dom_sf"/>
</dbReference>
<dbReference type="InterPro" id="IPR000719">
    <property type="entry name" value="Prot_kinase_dom"/>
</dbReference>
<dbReference type="Pfam" id="PF00069">
    <property type="entry name" value="Pkinase"/>
    <property type="match status" value="1"/>
</dbReference>
<keyword evidence="7" id="KW-1185">Reference proteome</keyword>
<dbReference type="EMBL" id="JAATIQ010000728">
    <property type="protein sequence ID" value="KAF4348122.1"/>
    <property type="molecule type" value="Genomic_DNA"/>
</dbReference>
<dbReference type="InterPro" id="IPR047173">
    <property type="entry name" value="STRAD_A/B-like"/>
</dbReference>
<accession>A0A7J6DPV4</accession>
<dbReference type="Proteomes" id="UP000583929">
    <property type="component" value="Unassembled WGS sequence"/>
</dbReference>
<evidence type="ECO:0000256" key="2">
    <source>
        <dbReference type="PROSITE-ProRule" id="PRU10141"/>
    </source>
</evidence>
<dbReference type="SMART" id="SM00220">
    <property type="entry name" value="S_TKc"/>
    <property type="match status" value="1"/>
</dbReference>
<gene>
    <name evidence="6" type="ORF">G4B88_008810</name>
</gene>
<name>A0A7J6DPV4_CANSA</name>
<feature type="region of interest" description="Disordered" evidence="4">
    <location>
        <begin position="1"/>
        <end position="26"/>
    </location>
</feature>
<feature type="domain" description="Protein kinase" evidence="5">
    <location>
        <begin position="34"/>
        <end position="309"/>
    </location>
</feature>
<dbReference type="PROSITE" id="PS00107">
    <property type="entry name" value="PROTEIN_KINASE_ATP"/>
    <property type="match status" value="1"/>
</dbReference>
<dbReference type="GO" id="GO:0004672">
    <property type="term" value="F:protein kinase activity"/>
    <property type="evidence" value="ECO:0007669"/>
    <property type="project" value="InterPro"/>
</dbReference>
<feature type="coiled-coil region" evidence="3">
    <location>
        <begin position="553"/>
        <end position="580"/>
    </location>
</feature>
<evidence type="ECO:0000256" key="1">
    <source>
        <dbReference type="ARBA" id="ARBA00008874"/>
    </source>
</evidence>
<reference evidence="6 7" key="1">
    <citation type="journal article" date="2020" name="bioRxiv">
        <title>Sequence and annotation of 42 cannabis genomes reveals extensive copy number variation in cannabinoid synthesis and pathogen resistance genes.</title>
        <authorList>
            <person name="Mckernan K.J."/>
            <person name="Helbert Y."/>
            <person name="Kane L.T."/>
            <person name="Ebling H."/>
            <person name="Zhang L."/>
            <person name="Liu B."/>
            <person name="Eaton Z."/>
            <person name="Mclaughlin S."/>
            <person name="Kingan S."/>
            <person name="Baybayan P."/>
            <person name="Concepcion G."/>
            <person name="Jordan M."/>
            <person name="Riva A."/>
            <person name="Barbazuk W."/>
            <person name="Harkins T."/>
        </authorList>
    </citation>
    <scope>NUCLEOTIDE SEQUENCE [LARGE SCALE GENOMIC DNA]</scope>
    <source>
        <strain evidence="7">cv. Jamaican Lion 4</strain>
        <tissue evidence="6">Leaf</tissue>
    </source>
</reference>
<feature type="compositionally biased region" description="Basic and acidic residues" evidence="4">
    <location>
        <begin position="1"/>
        <end position="12"/>
    </location>
</feature>
<comment type="caution">
    <text evidence="6">The sequence shown here is derived from an EMBL/GenBank/DDBJ whole genome shotgun (WGS) entry which is preliminary data.</text>
</comment>
<dbReference type="FunFam" id="3.30.200.20:FF:000099">
    <property type="entry name" value="Serine/threonine-protein kinase BLUS1"/>
    <property type="match status" value="1"/>
</dbReference>
<comment type="similarity">
    <text evidence="1">Belongs to the protein kinase superfamily. STE Ser/Thr protein kinase family. STE20 subfamily.</text>
</comment>
<dbReference type="PROSITE" id="PS50011">
    <property type="entry name" value="PROTEIN_KINASE_DOM"/>
    <property type="match status" value="1"/>
</dbReference>
<proteinExistence type="inferred from homology"/>
<dbReference type="GO" id="GO:0005524">
    <property type="term" value="F:ATP binding"/>
    <property type="evidence" value="ECO:0007669"/>
    <property type="project" value="UniProtKB-UniRule"/>
</dbReference>
<evidence type="ECO:0000259" key="5">
    <source>
        <dbReference type="PROSITE" id="PS50011"/>
    </source>
</evidence>
<dbReference type="Gene3D" id="3.30.200.20">
    <property type="entry name" value="Phosphorylase Kinase, domain 1"/>
    <property type="match status" value="1"/>
</dbReference>
<dbReference type="SUPFAM" id="SSF56112">
    <property type="entry name" value="Protein kinase-like (PK-like)"/>
    <property type="match status" value="1"/>
</dbReference>
<protein>
    <recommendedName>
        <fullName evidence="5">Protein kinase domain-containing protein</fullName>
    </recommendedName>
</protein>
<keyword evidence="3" id="KW-0175">Coiled coil</keyword>
<dbReference type="PANTHER" id="PTHR48014">
    <property type="entry name" value="SERINE/THREONINE-PROTEIN KINASE FRAY2"/>
    <property type="match status" value="1"/>
</dbReference>
<evidence type="ECO:0000256" key="3">
    <source>
        <dbReference type="SAM" id="Coils"/>
    </source>
</evidence>
<keyword evidence="2" id="KW-0547">Nucleotide-binding</keyword>
<dbReference type="PANTHER" id="PTHR48014:SF7">
    <property type="entry name" value="SERINE_THREONINE-PROTEIN KINASE BLUS1"/>
    <property type="match status" value="1"/>
</dbReference>
<feature type="compositionally biased region" description="Polar residues" evidence="4">
    <location>
        <begin position="13"/>
        <end position="26"/>
    </location>
</feature>